<gene>
    <name evidence="1" type="ORF">N0V83_004265</name>
</gene>
<protein>
    <submittedName>
        <fullName evidence="1">Uncharacterized protein</fullName>
    </submittedName>
</protein>
<accession>A0A9W8YAH1</accession>
<name>A0A9W8YAH1_9PLEO</name>
<comment type="caution">
    <text evidence="1">The sequence shown here is derived from an EMBL/GenBank/DDBJ whole genome shotgun (WGS) entry which is preliminary data.</text>
</comment>
<dbReference type="EMBL" id="JAPEUY010000006">
    <property type="protein sequence ID" value="KAJ4372491.1"/>
    <property type="molecule type" value="Genomic_DNA"/>
</dbReference>
<dbReference type="Proteomes" id="UP001140560">
    <property type="component" value="Unassembled WGS sequence"/>
</dbReference>
<evidence type="ECO:0000313" key="1">
    <source>
        <dbReference type="EMBL" id="KAJ4372491.1"/>
    </source>
</evidence>
<dbReference type="OrthoDB" id="3885310at2759"/>
<evidence type="ECO:0000313" key="2">
    <source>
        <dbReference type="Proteomes" id="UP001140560"/>
    </source>
</evidence>
<dbReference type="AlphaFoldDB" id="A0A9W8YAH1"/>
<keyword evidence="2" id="KW-1185">Reference proteome</keyword>
<proteinExistence type="predicted"/>
<sequence length="250" mass="27715">MGIPEQALRGFIAWNLEREHGDLGLGSSARKPPLSPLGKSLISEKASKPIQVQVNDIYDSAGGHIGLAKARLDLIHTMESLDGIETRRDQLPANIITIFDSGLKRIERQPLAQCDMALNAIAAALTHIKGVGVPELRERLHNRGAAETRSGEDILEATRGFLEGSPIGRPQKLAAYHHSFFTYIAERYHVGIHRASQQINRPRVPFENQNISESPAEVTPHKLARSATLQIIEEEPVEPFIIRKGTRPWK</sequence>
<organism evidence="1 2">
    <name type="scientific">Neocucurbitaria cava</name>
    <dbReference type="NCBI Taxonomy" id="798079"/>
    <lineage>
        <taxon>Eukaryota</taxon>
        <taxon>Fungi</taxon>
        <taxon>Dikarya</taxon>
        <taxon>Ascomycota</taxon>
        <taxon>Pezizomycotina</taxon>
        <taxon>Dothideomycetes</taxon>
        <taxon>Pleosporomycetidae</taxon>
        <taxon>Pleosporales</taxon>
        <taxon>Pleosporineae</taxon>
        <taxon>Cucurbitariaceae</taxon>
        <taxon>Neocucurbitaria</taxon>
    </lineage>
</organism>
<reference evidence="1" key="1">
    <citation type="submission" date="2022-10" db="EMBL/GenBank/DDBJ databases">
        <title>Tapping the CABI collections for fungal endophytes: first genome assemblies for Collariella, Neodidymelliopsis, Ascochyta clinopodiicola, Didymella pomorum, Didymosphaeria variabile, Neocosmospora piperis and Neocucurbitaria cava.</title>
        <authorList>
            <person name="Hill R."/>
        </authorList>
    </citation>
    <scope>NUCLEOTIDE SEQUENCE</scope>
    <source>
        <strain evidence="1">IMI 356814</strain>
    </source>
</reference>